<evidence type="ECO:0000313" key="2">
    <source>
        <dbReference type="EMBL" id="GAA0720530.1"/>
    </source>
</evidence>
<dbReference type="InterPro" id="IPR006311">
    <property type="entry name" value="TAT_signal"/>
</dbReference>
<evidence type="ECO:0000313" key="3">
    <source>
        <dbReference type="Proteomes" id="UP001501523"/>
    </source>
</evidence>
<proteinExistence type="predicted"/>
<gene>
    <name evidence="2" type="ORF">GCM10009105_30030</name>
</gene>
<dbReference type="PROSITE" id="PS51318">
    <property type="entry name" value="TAT"/>
    <property type="match status" value="1"/>
</dbReference>
<dbReference type="SUPFAM" id="SSF51556">
    <property type="entry name" value="Metallo-dependent hydrolases"/>
    <property type="match status" value="1"/>
</dbReference>
<accession>A0ABN1ISN5</accession>
<reference evidence="2 3" key="1">
    <citation type="journal article" date="2019" name="Int. J. Syst. Evol. Microbiol.">
        <title>The Global Catalogue of Microorganisms (GCM) 10K type strain sequencing project: providing services to taxonomists for standard genome sequencing and annotation.</title>
        <authorList>
            <consortium name="The Broad Institute Genomics Platform"/>
            <consortium name="The Broad Institute Genome Sequencing Center for Infectious Disease"/>
            <person name="Wu L."/>
            <person name="Ma J."/>
        </authorList>
    </citation>
    <scope>NUCLEOTIDE SEQUENCE [LARGE SCALE GENOMIC DNA]</scope>
    <source>
        <strain evidence="2 3">JCM 15421</strain>
    </source>
</reference>
<feature type="signal peptide" evidence="1">
    <location>
        <begin position="1"/>
        <end position="30"/>
    </location>
</feature>
<evidence type="ECO:0000256" key="1">
    <source>
        <dbReference type="SAM" id="SignalP"/>
    </source>
</evidence>
<name>A0ABN1ISN5_9GAMM</name>
<dbReference type="InterPro" id="IPR032466">
    <property type="entry name" value="Metal_Hydrolase"/>
</dbReference>
<keyword evidence="3" id="KW-1185">Reference proteome</keyword>
<dbReference type="Pfam" id="PF01244">
    <property type="entry name" value="Peptidase_M19"/>
    <property type="match status" value="1"/>
</dbReference>
<protein>
    <submittedName>
        <fullName evidence="2">Membrane dipeptidase</fullName>
    </submittedName>
</protein>
<keyword evidence="1" id="KW-0732">Signal</keyword>
<feature type="chain" id="PRO_5046531708" evidence="1">
    <location>
        <begin position="31"/>
        <end position="387"/>
    </location>
</feature>
<comment type="caution">
    <text evidence="2">The sequence shown here is derived from an EMBL/GenBank/DDBJ whole genome shotgun (WGS) entry which is preliminary data.</text>
</comment>
<dbReference type="InterPro" id="IPR008257">
    <property type="entry name" value="Pept_M19"/>
</dbReference>
<dbReference type="Proteomes" id="UP001501523">
    <property type="component" value="Unassembled WGS sequence"/>
</dbReference>
<dbReference type="RefSeq" id="WP_343792573.1">
    <property type="nucleotide sequence ID" value="NZ_BAAAEU010000024.1"/>
</dbReference>
<dbReference type="PANTHER" id="PTHR10443:SF12">
    <property type="entry name" value="DIPEPTIDASE"/>
    <property type="match status" value="1"/>
</dbReference>
<dbReference type="PANTHER" id="PTHR10443">
    <property type="entry name" value="MICROSOMAL DIPEPTIDASE"/>
    <property type="match status" value="1"/>
</dbReference>
<organism evidence="2 3">
    <name type="scientific">Dokdonella soli</name>
    <dbReference type="NCBI Taxonomy" id="529810"/>
    <lineage>
        <taxon>Bacteria</taxon>
        <taxon>Pseudomonadati</taxon>
        <taxon>Pseudomonadota</taxon>
        <taxon>Gammaproteobacteria</taxon>
        <taxon>Lysobacterales</taxon>
        <taxon>Rhodanobacteraceae</taxon>
        <taxon>Dokdonella</taxon>
    </lineage>
</organism>
<dbReference type="Gene3D" id="3.20.20.140">
    <property type="entry name" value="Metal-dependent hydrolases"/>
    <property type="match status" value="1"/>
</dbReference>
<dbReference type="EMBL" id="BAAAEU010000024">
    <property type="protein sequence ID" value="GAA0720530.1"/>
    <property type="molecule type" value="Genomic_DNA"/>
</dbReference>
<sequence>MQVSPPRRRFLTALGALAAAPLLASRVVRAAATTTLAGSANWKGFHDAIVIDALGGPDGSVDGPAGVLPQAALDDIRASGITAVNLTVSGVGSYARNYDETIANIAWWNDQVARFPQQLLVVRGGADIDEAKRSARLGLIYGFQDATPLGEDLDRVELFHRLGVRVFQLTYNRRNLVGDGCLEPGNAGLSTFGRSLIERLNARHALIDLSHAGERTTLEAIDASKVPIAISHTGCAALAANPRNKTDNELKRLADKGGVAGIYLMPFLRSRGQPMAEDLIRHLEHAVDVCGEDHVGIGSDGVISATDATPEFKRKFAAEITKRRSLGISAPGEQPDAYTFLPDLNAPDRFGRVATLLARRGYSDARIEKLIGGNFNRLFRETWGATT</sequence>
<dbReference type="PROSITE" id="PS51365">
    <property type="entry name" value="RENAL_DIPEPTIDASE_2"/>
    <property type="match status" value="1"/>
</dbReference>